<comment type="caution">
    <text evidence="3">The sequence shown here is derived from an EMBL/GenBank/DDBJ whole genome shotgun (WGS) entry which is preliminary data.</text>
</comment>
<evidence type="ECO:0000313" key="4">
    <source>
        <dbReference type="Proteomes" id="UP001153328"/>
    </source>
</evidence>
<evidence type="ECO:0000256" key="1">
    <source>
        <dbReference type="SAM" id="MobiDB-lite"/>
    </source>
</evidence>
<feature type="chain" id="PRO_5040903257" evidence="2">
    <location>
        <begin position="25"/>
        <end position="229"/>
    </location>
</feature>
<feature type="signal peptide" evidence="2">
    <location>
        <begin position="1"/>
        <end position="24"/>
    </location>
</feature>
<feature type="region of interest" description="Disordered" evidence="1">
    <location>
        <begin position="23"/>
        <end position="49"/>
    </location>
</feature>
<evidence type="ECO:0000256" key="2">
    <source>
        <dbReference type="SAM" id="SignalP"/>
    </source>
</evidence>
<name>A0A9W4GYF9_9ACTN</name>
<reference evidence="3" key="1">
    <citation type="submission" date="2021-06" db="EMBL/GenBank/DDBJ databases">
        <authorList>
            <person name="Arsene-Ploetze F."/>
        </authorList>
    </citation>
    <scope>NUCLEOTIDE SEQUENCE</scope>
    <source>
        <strain evidence="3">SBRY1</strain>
    </source>
</reference>
<evidence type="ECO:0000313" key="3">
    <source>
        <dbReference type="EMBL" id="CAG7631042.1"/>
    </source>
</evidence>
<gene>
    <name evidence="3" type="ORF">SBRY_20733</name>
</gene>
<dbReference type="Proteomes" id="UP001153328">
    <property type="component" value="Unassembled WGS sequence"/>
</dbReference>
<feature type="compositionally biased region" description="Basic and acidic residues" evidence="1">
    <location>
        <begin position="200"/>
        <end position="216"/>
    </location>
</feature>
<proteinExistence type="predicted"/>
<feature type="region of interest" description="Disordered" evidence="1">
    <location>
        <begin position="187"/>
        <end position="229"/>
    </location>
</feature>
<sequence length="229" mass="22680">MRHTTVITTATAVILALGATAASAAGTSPGKGTGTGPAKKPGQCAPAQPDSRLDQALRNVKIALAATGGKLTDKIVASFAKDMGMSTPQARKFLTAIFVEGKKPGAPKPGTTKPGPANVFTAAQLAKVLGVPLSKAQAALDALQKMATGPKGTIDEGSPAFAAVAKKLGVTPQRLAKAILQLKMAAGGKPVCKPAPGKGDPGKGDPGKGDPGKGDPGKGGGKPKTLILR</sequence>
<keyword evidence="2" id="KW-0732">Signal</keyword>
<dbReference type="AlphaFoldDB" id="A0A9W4GYF9"/>
<dbReference type="EMBL" id="CAJVAX010000012">
    <property type="protein sequence ID" value="CAG7631042.1"/>
    <property type="molecule type" value="Genomic_DNA"/>
</dbReference>
<protein>
    <submittedName>
        <fullName evidence="3">Uncharacterized protein</fullName>
    </submittedName>
</protein>
<accession>A0A9W4GYF9</accession>
<organism evidence="3 4">
    <name type="scientific">Actinacidiphila bryophytorum</name>
    <dbReference type="NCBI Taxonomy" id="1436133"/>
    <lineage>
        <taxon>Bacteria</taxon>
        <taxon>Bacillati</taxon>
        <taxon>Actinomycetota</taxon>
        <taxon>Actinomycetes</taxon>
        <taxon>Kitasatosporales</taxon>
        <taxon>Streptomycetaceae</taxon>
        <taxon>Actinacidiphila</taxon>
    </lineage>
</organism>
<keyword evidence="4" id="KW-1185">Reference proteome</keyword>
<dbReference type="RefSeq" id="WP_205042759.1">
    <property type="nucleotide sequence ID" value="NZ_CAJVAX010000012.1"/>
</dbReference>